<dbReference type="Proteomes" id="UP001162156">
    <property type="component" value="Unassembled WGS sequence"/>
</dbReference>
<dbReference type="AlphaFoldDB" id="A0AAV8ZAZ5"/>
<reference evidence="1" key="1">
    <citation type="journal article" date="2023" name="Insect Mol. Biol.">
        <title>Genome sequencing provides insights into the evolution of gene families encoding plant cell wall-degrading enzymes in longhorned beetles.</title>
        <authorList>
            <person name="Shin N.R."/>
            <person name="Okamura Y."/>
            <person name="Kirsch R."/>
            <person name="Pauchet Y."/>
        </authorList>
    </citation>
    <scope>NUCLEOTIDE SEQUENCE</scope>
    <source>
        <strain evidence="1">RBIC_L_NR</strain>
    </source>
</reference>
<protein>
    <submittedName>
        <fullName evidence="1">Uncharacterized protein</fullName>
    </submittedName>
</protein>
<accession>A0AAV8ZAZ5</accession>
<name>A0AAV8ZAZ5_9CUCU</name>
<comment type="caution">
    <text evidence="1">The sequence shown here is derived from an EMBL/GenBank/DDBJ whole genome shotgun (WGS) entry which is preliminary data.</text>
</comment>
<sequence length="140" mass="16336">MLTKINVVSKSLQSIDMDLGKSTEMLKKCCAFLEEYRETGFKSAILTAKELAEELEIEPVFKATTRIRCVKRHAGETARDEPITSPEKKFEVEFFNCLLDTTLISLNERFEQLHEYSESWSFLYNIKKDSRKTRPSQTLW</sequence>
<keyword evidence="2" id="KW-1185">Reference proteome</keyword>
<dbReference type="EMBL" id="JANEYF010001628">
    <property type="protein sequence ID" value="KAJ8960709.1"/>
    <property type="molecule type" value="Genomic_DNA"/>
</dbReference>
<evidence type="ECO:0000313" key="2">
    <source>
        <dbReference type="Proteomes" id="UP001162156"/>
    </source>
</evidence>
<proteinExistence type="predicted"/>
<organism evidence="1 2">
    <name type="scientific">Rhamnusium bicolor</name>
    <dbReference type="NCBI Taxonomy" id="1586634"/>
    <lineage>
        <taxon>Eukaryota</taxon>
        <taxon>Metazoa</taxon>
        <taxon>Ecdysozoa</taxon>
        <taxon>Arthropoda</taxon>
        <taxon>Hexapoda</taxon>
        <taxon>Insecta</taxon>
        <taxon>Pterygota</taxon>
        <taxon>Neoptera</taxon>
        <taxon>Endopterygota</taxon>
        <taxon>Coleoptera</taxon>
        <taxon>Polyphaga</taxon>
        <taxon>Cucujiformia</taxon>
        <taxon>Chrysomeloidea</taxon>
        <taxon>Cerambycidae</taxon>
        <taxon>Lepturinae</taxon>
        <taxon>Rhagiini</taxon>
        <taxon>Rhamnusium</taxon>
    </lineage>
</organism>
<gene>
    <name evidence="1" type="ORF">NQ314_006020</name>
</gene>
<evidence type="ECO:0000313" key="1">
    <source>
        <dbReference type="EMBL" id="KAJ8960709.1"/>
    </source>
</evidence>